<keyword evidence="1" id="KW-0732">Signal</keyword>
<feature type="chain" id="PRO_5020528778" description="Lipoprotein" evidence="1">
    <location>
        <begin position="21"/>
        <end position="219"/>
    </location>
</feature>
<evidence type="ECO:0008006" key="4">
    <source>
        <dbReference type="Google" id="ProtNLM"/>
    </source>
</evidence>
<dbReference type="Proteomes" id="UP000295830">
    <property type="component" value="Unassembled WGS sequence"/>
</dbReference>
<evidence type="ECO:0000256" key="1">
    <source>
        <dbReference type="SAM" id="SignalP"/>
    </source>
</evidence>
<comment type="caution">
    <text evidence="2">The sequence shown here is derived from an EMBL/GenBank/DDBJ whole genome shotgun (WGS) entry which is preliminary data.</text>
</comment>
<dbReference type="AlphaFoldDB" id="A0A4R7K3J1"/>
<accession>A0A4R7K3J1</accession>
<proteinExistence type="predicted"/>
<dbReference type="EMBL" id="SOAX01000001">
    <property type="protein sequence ID" value="TDT44573.1"/>
    <property type="molecule type" value="Genomic_DNA"/>
</dbReference>
<gene>
    <name evidence="2" type="ORF">DES49_0685</name>
</gene>
<evidence type="ECO:0000313" key="2">
    <source>
        <dbReference type="EMBL" id="TDT44573.1"/>
    </source>
</evidence>
<feature type="signal peptide" evidence="1">
    <location>
        <begin position="1"/>
        <end position="20"/>
    </location>
</feature>
<dbReference type="PROSITE" id="PS51257">
    <property type="entry name" value="PROKAR_LIPOPROTEIN"/>
    <property type="match status" value="1"/>
</dbReference>
<sequence length="219" mass="24147">MHRMLSVLLAAMLVGCASHQDPSSSLVAKEVRVTGFYVDSQQDLLLVSTTQREMYFFRIDPDFGKALKLSREILFKPSFKNFKLDNSNRVMGTVELVVAEEDLTGEQTGKLRQLGFRRDDSLSPSGQLTLTTNLRGKRGEVRGGDLPWAELEEPFPIRVEFEQWSLPSKAEEIIVKSGEVLVPIGKAIGGATLKLVAVGPVFVVGVGLLTWYGISADHP</sequence>
<name>A0A4R7K3J1_9GAMM</name>
<organism evidence="2 3">
    <name type="scientific">Halospina denitrificans</name>
    <dbReference type="NCBI Taxonomy" id="332522"/>
    <lineage>
        <taxon>Bacteria</taxon>
        <taxon>Pseudomonadati</taxon>
        <taxon>Pseudomonadota</taxon>
        <taxon>Gammaproteobacteria</taxon>
        <taxon>Halospina</taxon>
    </lineage>
</organism>
<evidence type="ECO:0000313" key="3">
    <source>
        <dbReference type="Proteomes" id="UP000295830"/>
    </source>
</evidence>
<protein>
    <recommendedName>
        <fullName evidence="4">Lipoprotein</fullName>
    </recommendedName>
</protein>
<dbReference type="RefSeq" id="WP_133734944.1">
    <property type="nucleotide sequence ID" value="NZ_SOAX01000001.1"/>
</dbReference>
<reference evidence="2 3" key="1">
    <citation type="submission" date="2019-03" db="EMBL/GenBank/DDBJ databases">
        <title>Genomic Encyclopedia of Type Strains, Phase IV (KMG-IV): sequencing the most valuable type-strain genomes for metagenomic binning, comparative biology and taxonomic classification.</title>
        <authorList>
            <person name="Goeker M."/>
        </authorList>
    </citation>
    <scope>NUCLEOTIDE SEQUENCE [LARGE SCALE GENOMIC DNA]</scope>
    <source>
        <strain evidence="2 3">DSM 15505</strain>
    </source>
</reference>
<keyword evidence="3" id="KW-1185">Reference proteome</keyword>